<comment type="caution">
    <text evidence="5">The sequence shown here is derived from an EMBL/GenBank/DDBJ whole genome shotgun (WGS) entry which is preliminary data.</text>
</comment>
<dbReference type="NCBIfam" id="TIGR01066">
    <property type="entry name" value="rplM_bact"/>
    <property type="match status" value="1"/>
</dbReference>
<keyword evidence="2 4" id="KW-0689">Ribosomal protein</keyword>
<evidence type="ECO:0000256" key="1">
    <source>
        <dbReference type="ARBA" id="ARBA00006227"/>
    </source>
</evidence>
<proteinExistence type="inferred from homology"/>
<accession>A0A2M7VDU0</accession>
<dbReference type="GO" id="GO:0003735">
    <property type="term" value="F:structural constituent of ribosome"/>
    <property type="evidence" value="ECO:0007669"/>
    <property type="project" value="InterPro"/>
</dbReference>
<dbReference type="GO" id="GO:0022625">
    <property type="term" value="C:cytosolic large ribosomal subunit"/>
    <property type="evidence" value="ECO:0007669"/>
    <property type="project" value="TreeGrafter"/>
</dbReference>
<gene>
    <name evidence="4" type="primary">rplM</name>
    <name evidence="5" type="ORF">COX77_03885</name>
</gene>
<comment type="function">
    <text evidence="4">This protein is one of the early assembly proteins of the 50S ribosomal subunit, although it is not seen to bind rRNA by itself. It is important during the early stages of 50S assembly.</text>
</comment>
<keyword evidence="3 4" id="KW-0687">Ribonucleoprotein</keyword>
<protein>
    <recommendedName>
        <fullName evidence="4">Large ribosomal subunit protein uL13</fullName>
    </recommendedName>
</protein>
<dbReference type="Gene3D" id="3.90.1180.10">
    <property type="entry name" value="Ribosomal protein L13"/>
    <property type="match status" value="1"/>
</dbReference>
<dbReference type="SUPFAM" id="SSF52161">
    <property type="entry name" value="Ribosomal protein L13"/>
    <property type="match status" value="1"/>
</dbReference>
<dbReference type="HAMAP" id="MF_01366">
    <property type="entry name" value="Ribosomal_uL13"/>
    <property type="match status" value="1"/>
</dbReference>
<dbReference type="AlphaFoldDB" id="A0A2M7VDU0"/>
<dbReference type="InterPro" id="IPR005822">
    <property type="entry name" value="Ribosomal_uL13"/>
</dbReference>
<dbReference type="Proteomes" id="UP000230405">
    <property type="component" value="Unassembled WGS sequence"/>
</dbReference>
<evidence type="ECO:0000313" key="6">
    <source>
        <dbReference type="Proteomes" id="UP000230405"/>
    </source>
</evidence>
<organism evidence="5 6">
    <name type="scientific">Candidatus Komeilibacteria bacterium CG_4_10_14_0_2_um_filter_37_10</name>
    <dbReference type="NCBI Taxonomy" id="1974470"/>
    <lineage>
        <taxon>Bacteria</taxon>
        <taxon>Candidatus Komeiliibacteriota</taxon>
    </lineage>
</organism>
<reference evidence="6" key="1">
    <citation type="submission" date="2017-09" db="EMBL/GenBank/DDBJ databases">
        <title>Depth-based differentiation of microbial function through sediment-hosted aquifers and enrichment of novel symbionts in the deep terrestrial subsurface.</title>
        <authorList>
            <person name="Probst A.J."/>
            <person name="Ladd B."/>
            <person name="Jarett J.K."/>
            <person name="Geller-Mcgrath D.E."/>
            <person name="Sieber C.M.K."/>
            <person name="Emerson J.B."/>
            <person name="Anantharaman K."/>
            <person name="Thomas B.C."/>
            <person name="Malmstrom R."/>
            <person name="Stieglmeier M."/>
            <person name="Klingl A."/>
            <person name="Woyke T."/>
            <person name="Ryan C.M."/>
            <person name="Banfield J.F."/>
        </authorList>
    </citation>
    <scope>NUCLEOTIDE SEQUENCE [LARGE SCALE GENOMIC DNA]</scope>
</reference>
<dbReference type="InterPro" id="IPR005823">
    <property type="entry name" value="Ribosomal_uL13_bac-type"/>
</dbReference>
<name>A0A2M7VDU0_9BACT</name>
<comment type="similarity">
    <text evidence="1 4">Belongs to the universal ribosomal protein uL13 family.</text>
</comment>
<dbReference type="PIRSF" id="PIRSF002181">
    <property type="entry name" value="Ribosomal_L13"/>
    <property type="match status" value="1"/>
</dbReference>
<evidence type="ECO:0000256" key="2">
    <source>
        <dbReference type="ARBA" id="ARBA00022980"/>
    </source>
</evidence>
<sequence>MTQKINRKHHQLNAEGQAAGRLASAVASLLMGKGKVDYAANVDQGDFVIVSNINALKFTGKKLVNKIYYRHSGYPGGLTETKLGERMKKQPEILFKSIVKTMLPKNKLQNLMIKRLTVLK</sequence>
<dbReference type="PANTHER" id="PTHR11545:SF2">
    <property type="entry name" value="LARGE RIBOSOMAL SUBUNIT PROTEIN UL13M"/>
    <property type="match status" value="1"/>
</dbReference>
<dbReference type="GO" id="GO:0017148">
    <property type="term" value="P:negative regulation of translation"/>
    <property type="evidence" value="ECO:0007669"/>
    <property type="project" value="TreeGrafter"/>
</dbReference>
<dbReference type="Pfam" id="PF00572">
    <property type="entry name" value="Ribosomal_L13"/>
    <property type="match status" value="1"/>
</dbReference>
<dbReference type="GO" id="GO:0003729">
    <property type="term" value="F:mRNA binding"/>
    <property type="evidence" value="ECO:0007669"/>
    <property type="project" value="TreeGrafter"/>
</dbReference>
<evidence type="ECO:0000256" key="3">
    <source>
        <dbReference type="ARBA" id="ARBA00023274"/>
    </source>
</evidence>
<dbReference type="InterPro" id="IPR036899">
    <property type="entry name" value="Ribosomal_uL13_sf"/>
</dbReference>
<comment type="subunit">
    <text evidence="4">Part of the 50S ribosomal subunit.</text>
</comment>
<dbReference type="EMBL" id="PFPO01000073">
    <property type="protein sequence ID" value="PIZ98640.1"/>
    <property type="molecule type" value="Genomic_DNA"/>
</dbReference>
<evidence type="ECO:0000256" key="4">
    <source>
        <dbReference type="HAMAP-Rule" id="MF_01366"/>
    </source>
</evidence>
<dbReference type="PANTHER" id="PTHR11545">
    <property type="entry name" value="RIBOSOMAL PROTEIN L13"/>
    <property type="match status" value="1"/>
</dbReference>
<evidence type="ECO:0000313" key="5">
    <source>
        <dbReference type="EMBL" id="PIZ98640.1"/>
    </source>
</evidence>
<dbReference type="GO" id="GO:0006412">
    <property type="term" value="P:translation"/>
    <property type="evidence" value="ECO:0007669"/>
    <property type="project" value="UniProtKB-UniRule"/>
</dbReference>
<dbReference type="CDD" id="cd00392">
    <property type="entry name" value="Ribosomal_L13"/>
    <property type="match status" value="1"/>
</dbReference>